<evidence type="ECO:0000313" key="7">
    <source>
        <dbReference type="Proteomes" id="UP000663400"/>
    </source>
</evidence>
<accession>A0ABX7RAR0</accession>
<name>A0ABX7RAR0_9GAMM</name>
<organism evidence="6 7">
    <name type="scientific">Lysobacter arenosi</name>
    <dbReference type="NCBI Taxonomy" id="2795387"/>
    <lineage>
        <taxon>Bacteria</taxon>
        <taxon>Pseudomonadati</taxon>
        <taxon>Pseudomonadota</taxon>
        <taxon>Gammaproteobacteria</taxon>
        <taxon>Lysobacterales</taxon>
        <taxon>Lysobacteraceae</taxon>
        <taxon>Lysobacter</taxon>
    </lineage>
</organism>
<evidence type="ECO:0000313" key="6">
    <source>
        <dbReference type="EMBL" id="QSX75204.1"/>
    </source>
</evidence>
<dbReference type="InterPro" id="IPR040409">
    <property type="entry name" value="PCS-like"/>
</dbReference>
<dbReference type="RefSeq" id="WP_200604453.1">
    <property type="nucleotide sequence ID" value="NZ_CP071517.1"/>
</dbReference>
<dbReference type="InterPro" id="IPR038156">
    <property type="entry name" value="PCS_N_sf"/>
</dbReference>
<protein>
    <recommendedName>
        <fullName evidence="1">glutathione gamma-glutamylcysteinyltransferase</fullName>
        <ecNumber evidence="1">2.3.2.15</ecNumber>
    </recommendedName>
</protein>
<gene>
    <name evidence="6" type="ORF">HIV01_001125</name>
</gene>
<dbReference type="InterPro" id="IPR038765">
    <property type="entry name" value="Papain-like_cys_pep_sf"/>
</dbReference>
<evidence type="ECO:0000256" key="1">
    <source>
        <dbReference type="ARBA" id="ARBA00012468"/>
    </source>
</evidence>
<dbReference type="Proteomes" id="UP000663400">
    <property type="component" value="Chromosome"/>
</dbReference>
<dbReference type="EMBL" id="CP071517">
    <property type="protein sequence ID" value="QSX75204.1"/>
    <property type="molecule type" value="Genomic_DNA"/>
</dbReference>
<keyword evidence="7" id="KW-1185">Reference proteome</keyword>
<sequence>MIAGLSVFTAAAIALGSGIVWNRYLREPQQHLEPMPAHLVVLDTPAGRALLAGSDAVADFDELRAHFVPQSRRAYCGVASALTTLNAGGARLDEAALFSHPNVDSHPLKVSFTGMSLRQLGTLMRAHGARVDIVHASDANLDDFRRVVRQNLAREGDFLILNYERELLGQPPMGHISPVAAYHADSDRLLVLDVAAHRYPPTWVPLEGMWNAMRAPLNAGTTRTRGFLAVHDNAPNHSE</sequence>
<dbReference type="PANTHER" id="PTHR33447:SF20">
    <property type="entry name" value="GLUTATHIONE GAMMA-GLUTAMYLCYSTEINYLTRANSFERASE"/>
    <property type="match status" value="1"/>
</dbReference>
<evidence type="ECO:0000256" key="3">
    <source>
        <dbReference type="ARBA" id="ARBA00022679"/>
    </source>
</evidence>
<proteinExistence type="predicted"/>
<dbReference type="EC" id="2.3.2.15" evidence="1"/>
<dbReference type="Gene3D" id="3.90.70.30">
    <property type="entry name" value="Phytochelatin synthase, N-terminal domain"/>
    <property type="match status" value="1"/>
</dbReference>
<dbReference type="PANTHER" id="PTHR33447">
    <property type="entry name" value="GLUTATHIONE GAMMA-GLUTAMYLCYSTEINYLTRANSFERASE"/>
    <property type="match status" value="1"/>
</dbReference>
<dbReference type="InterPro" id="IPR007719">
    <property type="entry name" value="PCS_N"/>
</dbReference>
<dbReference type="PROSITE" id="PS51443">
    <property type="entry name" value="PCS"/>
    <property type="match status" value="1"/>
</dbReference>
<keyword evidence="4" id="KW-0479">Metal-binding</keyword>
<reference evidence="6 7" key="1">
    <citation type="submission" date="2021-02" db="EMBL/GenBank/DDBJ databases">
        <title>Lysobacter arenosi sp. nov., isolated from soil of gangwondo yeongwol, south Korea.</title>
        <authorList>
            <person name="Kim K.R."/>
            <person name="Kim K.H."/>
            <person name="Jeon C.O."/>
        </authorList>
    </citation>
    <scope>NUCLEOTIDE SEQUENCE [LARGE SCALE GENOMIC DNA]</scope>
    <source>
        <strain evidence="6 7">R7</strain>
    </source>
</reference>
<dbReference type="SUPFAM" id="SSF54001">
    <property type="entry name" value="Cysteine proteinases"/>
    <property type="match status" value="1"/>
</dbReference>
<keyword evidence="2" id="KW-0104">Cadmium</keyword>
<keyword evidence="3" id="KW-0808">Transferase</keyword>
<evidence type="ECO:0000256" key="2">
    <source>
        <dbReference type="ARBA" id="ARBA00022539"/>
    </source>
</evidence>
<feature type="domain" description="Peptidase C83" evidence="5">
    <location>
        <begin position="23"/>
        <end position="235"/>
    </location>
</feature>
<evidence type="ECO:0000256" key="4">
    <source>
        <dbReference type="ARBA" id="ARBA00022723"/>
    </source>
</evidence>
<evidence type="ECO:0000259" key="5">
    <source>
        <dbReference type="PROSITE" id="PS51443"/>
    </source>
</evidence>
<dbReference type="Pfam" id="PF05023">
    <property type="entry name" value="Phytochelatin"/>
    <property type="match status" value="1"/>
</dbReference>